<evidence type="ECO:0000256" key="4">
    <source>
        <dbReference type="ARBA" id="ARBA00022692"/>
    </source>
</evidence>
<feature type="transmembrane region" description="Helical" evidence="13">
    <location>
        <begin position="51"/>
        <end position="72"/>
    </location>
</feature>
<dbReference type="InterPro" id="IPR001104">
    <property type="entry name" value="3-oxo-5_a-steroid_4-DH_C"/>
</dbReference>
<dbReference type="RefSeq" id="XP_067080261.1">
    <property type="nucleotide sequence ID" value="XM_067224160.1"/>
</dbReference>
<dbReference type="AlphaFoldDB" id="A0A1G4IAY7"/>
<keyword evidence="4 13" id="KW-0812">Transmembrane</keyword>
<feature type="transmembrane region" description="Helical" evidence="13">
    <location>
        <begin position="84"/>
        <end position="105"/>
    </location>
</feature>
<sequence length="335" mass="37001">MMISQSHSPFTEAGGFAAAVTLLFTAMGMVILSSHLMPLTGPRVLELSSKIHLTMAAGTFLLLRFALIAPFGKHSGLSTVRIRVPALLSWSLQECPTLLSIIYYIVVEYPCYVHQCNPLQWLHMILDRPSMEVTTTVASAAPTLRLGLLFFAVHYFNRSVLYPLRVANHGTSVPLHITLSAMLYCALNGRLQLLANIDSVDASQRLVVDSTWQTILTILGAVIFFAGMLVNVTSDCYLIRLKKRPPLGAYKIPYGGLFVFVSCANFFGEIVEWFGYVAVVYGTNGTVAGLAALSFAAYVVANLLPRAYAHHQWYIQHFGAEYTALQRRAVIPFVY</sequence>
<proteinExistence type="inferred from homology"/>
<dbReference type="GO" id="GO:0003865">
    <property type="term" value="F:3-oxo-5-alpha-steroid 4-dehydrogenase activity"/>
    <property type="evidence" value="ECO:0007669"/>
    <property type="project" value="UniProtKB-EC"/>
</dbReference>
<evidence type="ECO:0000256" key="7">
    <source>
        <dbReference type="ARBA" id="ARBA00022848"/>
    </source>
</evidence>
<feature type="domain" description="3-oxo-5-alpha-steroid 4-dehydrogenase C-terminal" evidence="14">
    <location>
        <begin position="172"/>
        <end position="335"/>
    </location>
</feature>
<evidence type="ECO:0000256" key="9">
    <source>
        <dbReference type="ARBA" id="ARBA00022989"/>
    </source>
</evidence>
<dbReference type="PANTHER" id="PTHR10556">
    <property type="entry name" value="3-OXO-5-ALPHA-STEROID 4-DEHYDROGENASE"/>
    <property type="match status" value="1"/>
</dbReference>
<dbReference type="EMBL" id="CZPT02001188">
    <property type="protein sequence ID" value="SCU69265.1"/>
    <property type="molecule type" value="Genomic_DNA"/>
</dbReference>
<comment type="similarity">
    <text evidence="3">Belongs to the steroid 5-alpha reductase family.</text>
</comment>
<evidence type="ECO:0000256" key="10">
    <source>
        <dbReference type="ARBA" id="ARBA00023002"/>
    </source>
</evidence>
<accession>A0A1G4IAY7</accession>
<dbReference type="EC" id="1.3.99.5" evidence="15"/>
<evidence type="ECO:0000313" key="16">
    <source>
        <dbReference type="Proteomes" id="UP000195570"/>
    </source>
</evidence>
<feature type="transmembrane region" description="Helical" evidence="13">
    <location>
        <begin position="273"/>
        <end position="301"/>
    </location>
</feature>
<feature type="transmembrane region" description="Helical" evidence="13">
    <location>
        <begin position="215"/>
        <end position="238"/>
    </location>
</feature>
<evidence type="ECO:0000256" key="11">
    <source>
        <dbReference type="ARBA" id="ARBA00023098"/>
    </source>
</evidence>
<keyword evidence="7" id="KW-0492">Microsome</keyword>
<evidence type="ECO:0000256" key="5">
    <source>
        <dbReference type="ARBA" id="ARBA00022782"/>
    </source>
</evidence>
<dbReference type="PROSITE" id="PS50244">
    <property type="entry name" value="S5A_REDUCTASE"/>
    <property type="match status" value="1"/>
</dbReference>
<dbReference type="PANTHER" id="PTHR10556:SF57">
    <property type="entry name" value="3-OXO-5-ALPHA-STEROID 4-DEHYDROGENASE 1"/>
    <property type="match status" value="1"/>
</dbReference>
<evidence type="ECO:0000313" key="15">
    <source>
        <dbReference type="EMBL" id="SCU69265.1"/>
    </source>
</evidence>
<dbReference type="InterPro" id="IPR039357">
    <property type="entry name" value="SRD5A/TECR"/>
</dbReference>
<gene>
    <name evidence="15" type="ORF">TEOVI_000083100</name>
</gene>
<keyword evidence="8" id="KW-0521">NADP</keyword>
<evidence type="ECO:0000256" key="2">
    <source>
        <dbReference type="ARBA" id="ARBA00004524"/>
    </source>
</evidence>
<evidence type="ECO:0000256" key="6">
    <source>
        <dbReference type="ARBA" id="ARBA00022824"/>
    </source>
</evidence>
<protein>
    <submittedName>
        <fullName evidence="15">3-oxo-5-alpha-steroid 4-dehydrogenase-like, putative</fullName>
        <ecNumber evidence="15">1.3.99.5</ecNumber>
    </submittedName>
</protein>
<evidence type="ECO:0000256" key="1">
    <source>
        <dbReference type="ARBA" id="ARBA00004477"/>
    </source>
</evidence>
<evidence type="ECO:0000256" key="12">
    <source>
        <dbReference type="ARBA" id="ARBA00023136"/>
    </source>
</evidence>
<dbReference type="VEuPathDB" id="TriTrypDB:TEOVI_000083100"/>
<keyword evidence="16" id="KW-1185">Reference proteome</keyword>
<comment type="caution">
    <text evidence="15">The sequence shown here is derived from an EMBL/GenBank/DDBJ whole genome shotgun (WGS) entry which is preliminary data.</text>
</comment>
<keyword evidence="9 13" id="KW-1133">Transmembrane helix</keyword>
<keyword evidence="10 15" id="KW-0560">Oxidoreductase</keyword>
<keyword evidence="6" id="KW-0256">Endoplasmic reticulum</keyword>
<dbReference type="GO" id="GO:0030154">
    <property type="term" value="P:cell differentiation"/>
    <property type="evidence" value="ECO:0007669"/>
    <property type="project" value="UniProtKB-KW"/>
</dbReference>
<dbReference type="GeneID" id="92374771"/>
<evidence type="ECO:0000259" key="14">
    <source>
        <dbReference type="Pfam" id="PF02544"/>
    </source>
</evidence>
<evidence type="ECO:0000256" key="3">
    <source>
        <dbReference type="ARBA" id="ARBA00007742"/>
    </source>
</evidence>
<dbReference type="Pfam" id="PF02544">
    <property type="entry name" value="Steroid_dh"/>
    <property type="match status" value="1"/>
</dbReference>
<feature type="transmembrane region" description="Helical" evidence="13">
    <location>
        <begin position="137"/>
        <end position="156"/>
    </location>
</feature>
<dbReference type="GO" id="GO:0006694">
    <property type="term" value="P:steroid biosynthetic process"/>
    <property type="evidence" value="ECO:0007669"/>
    <property type="project" value="TreeGrafter"/>
</dbReference>
<comment type="subcellular location">
    <subcellularLocation>
        <location evidence="1">Endoplasmic reticulum membrane</location>
        <topology evidence="1">Multi-pass membrane protein</topology>
    </subcellularLocation>
    <subcellularLocation>
        <location evidence="2">Microsome membrane</location>
    </subcellularLocation>
</comment>
<evidence type="ECO:0000256" key="8">
    <source>
        <dbReference type="ARBA" id="ARBA00022857"/>
    </source>
</evidence>
<keyword evidence="12 13" id="KW-0472">Membrane</keyword>
<evidence type="ECO:0000256" key="13">
    <source>
        <dbReference type="SAM" id="Phobius"/>
    </source>
</evidence>
<name>A0A1G4IAY7_TRYEQ</name>
<feature type="transmembrane region" description="Helical" evidence="13">
    <location>
        <begin position="177"/>
        <end position="195"/>
    </location>
</feature>
<feature type="transmembrane region" description="Helical" evidence="13">
    <location>
        <begin position="250"/>
        <end position="267"/>
    </location>
</feature>
<organism evidence="15 16">
    <name type="scientific">Trypanosoma equiperdum</name>
    <dbReference type="NCBI Taxonomy" id="5694"/>
    <lineage>
        <taxon>Eukaryota</taxon>
        <taxon>Discoba</taxon>
        <taxon>Euglenozoa</taxon>
        <taxon>Kinetoplastea</taxon>
        <taxon>Metakinetoplastina</taxon>
        <taxon>Trypanosomatida</taxon>
        <taxon>Trypanosomatidae</taxon>
        <taxon>Trypanosoma</taxon>
    </lineage>
</organism>
<dbReference type="GO" id="GO:0005789">
    <property type="term" value="C:endoplasmic reticulum membrane"/>
    <property type="evidence" value="ECO:0007669"/>
    <property type="project" value="UniProtKB-SubCell"/>
</dbReference>
<reference evidence="15" key="1">
    <citation type="submission" date="2016-09" db="EMBL/GenBank/DDBJ databases">
        <authorList>
            <person name="Hebert L."/>
            <person name="Moumen B."/>
        </authorList>
    </citation>
    <scope>NUCLEOTIDE SEQUENCE [LARGE SCALE GENOMIC DNA]</scope>
    <source>
        <strain evidence="15">OVI</strain>
    </source>
</reference>
<feature type="transmembrane region" description="Helical" evidence="13">
    <location>
        <begin position="12"/>
        <end position="31"/>
    </location>
</feature>
<keyword evidence="11" id="KW-0443">Lipid metabolism</keyword>
<dbReference type="Proteomes" id="UP000195570">
    <property type="component" value="Unassembled WGS sequence"/>
</dbReference>
<keyword evidence="5" id="KW-0221">Differentiation</keyword>